<dbReference type="CDD" id="cd08215">
    <property type="entry name" value="STKc_Nek"/>
    <property type="match status" value="1"/>
</dbReference>
<dbReference type="GO" id="GO:0004674">
    <property type="term" value="F:protein serine/threonine kinase activity"/>
    <property type="evidence" value="ECO:0007669"/>
    <property type="project" value="UniProtKB-KW"/>
</dbReference>
<evidence type="ECO:0000256" key="9">
    <source>
        <dbReference type="ARBA" id="ARBA00048679"/>
    </source>
</evidence>
<dbReference type="SUPFAM" id="SSF56112">
    <property type="entry name" value="Protein kinase-like (PK-like)"/>
    <property type="match status" value="1"/>
</dbReference>
<dbReference type="InParanoid" id="Q24DN1"/>
<evidence type="ECO:0000256" key="1">
    <source>
        <dbReference type="ARBA" id="ARBA00010886"/>
    </source>
</evidence>
<evidence type="ECO:0000256" key="5">
    <source>
        <dbReference type="ARBA" id="ARBA00022741"/>
    </source>
</evidence>
<evidence type="ECO:0000256" key="4">
    <source>
        <dbReference type="ARBA" id="ARBA00022679"/>
    </source>
</evidence>
<dbReference type="InterPro" id="IPR008271">
    <property type="entry name" value="Ser/Thr_kinase_AS"/>
</dbReference>
<evidence type="ECO:0000256" key="2">
    <source>
        <dbReference type="ARBA" id="ARBA00012513"/>
    </source>
</evidence>
<evidence type="ECO:0000256" key="8">
    <source>
        <dbReference type="ARBA" id="ARBA00047899"/>
    </source>
</evidence>
<feature type="binding site" evidence="10">
    <location>
        <position position="164"/>
    </location>
    <ligand>
        <name>ATP</name>
        <dbReference type="ChEBI" id="CHEBI:30616"/>
    </ligand>
</feature>
<feature type="compositionally biased region" description="Polar residues" evidence="11">
    <location>
        <begin position="441"/>
        <end position="461"/>
    </location>
</feature>
<evidence type="ECO:0000256" key="10">
    <source>
        <dbReference type="PROSITE-ProRule" id="PRU10141"/>
    </source>
</evidence>
<dbReference type="GeneID" id="7837172"/>
<dbReference type="InterPro" id="IPR000719">
    <property type="entry name" value="Prot_kinase_dom"/>
</dbReference>
<dbReference type="EMBL" id="GG662317">
    <property type="protein sequence ID" value="EAS05882.2"/>
    <property type="molecule type" value="Genomic_DNA"/>
</dbReference>
<dbReference type="STRING" id="312017.Q24DN1"/>
<proteinExistence type="inferred from homology"/>
<evidence type="ECO:0000256" key="7">
    <source>
        <dbReference type="ARBA" id="ARBA00022840"/>
    </source>
</evidence>
<comment type="catalytic activity">
    <reaction evidence="9">
        <text>L-seryl-[protein] + ATP = O-phospho-L-seryl-[protein] + ADP + H(+)</text>
        <dbReference type="Rhea" id="RHEA:17989"/>
        <dbReference type="Rhea" id="RHEA-COMP:9863"/>
        <dbReference type="Rhea" id="RHEA-COMP:11604"/>
        <dbReference type="ChEBI" id="CHEBI:15378"/>
        <dbReference type="ChEBI" id="CHEBI:29999"/>
        <dbReference type="ChEBI" id="CHEBI:30616"/>
        <dbReference type="ChEBI" id="CHEBI:83421"/>
        <dbReference type="ChEBI" id="CHEBI:456216"/>
        <dbReference type="EC" id="2.7.11.1"/>
    </reaction>
</comment>
<evidence type="ECO:0000313" key="13">
    <source>
        <dbReference type="EMBL" id="EAS05882.2"/>
    </source>
</evidence>
<dbReference type="eggNOG" id="KOG0591">
    <property type="taxonomic scope" value="Eukaryota"/>
</dbReference>
<dbReference type="OrthoDB" id="248923at2759"/>
<dbReference type="Gene3D" id="1.10.510.10">
    <property type="entry name" value="Transferase(Phosphotransferase) domain 1"/>
    <property type="match status" value="1"/>
</dbReference>
<dbReference type="PROSITE" id="PS00107">
    <property type="entry name" value="PROTEIN_KINASE_ATP"/>
    <property type="match status" value="1"/>
</dbReference>
<feature type="region of interest" description="Disordered" evidence="11">
    <location>
        <begin position="440"/>
        <end position="464"/>
    </location>
</feature>
<dbReference type="FunFam" id="3.30.200.20:FF:000097">
    <property type="entry name" value="Probable serine/threonine-protein kinase nek1"/>
    <property type="match status" value="1"/>
</dbReference>
<keyword evidence="4" id="KW-0808">Transferase</keyword>
<reference evidence="14" key="1">
    <citation type="journal article" date="2006" name="PLoS Biol.">
        <title>Macronuclear genome sequence of the ciliate Tetrahymena thermophila, a model eukaryote.</title>
        <authorList>
            <person name="Eisen J.A."/>
            <person name="Coyne R.S."/>
            <person name="Wu M."/>
            <person name="Wu D."/>
            <person name="Thiagarajan M."/>
            <person name="Wortman J.R."/>
            <person name="Badger J.H."/>
            <person name="Ren Q."/>
            <person name="Amedeo P."/>
            <person name="Jones K.M."/>
            <person name="Tallon L.J."/>
            <person name="Delcher A.L."/>
            <person name="Salzberg S.L."/>
            <person name="Silva J.C."/>
            <person name="Haas B.J."/>
            <person name="Majoros W.H."/>
            <person name="Farzad M."/>
            <person name="Carlton J.M."/>
            <person name="Smith R.K. Jr."/>
            <person name="Garg J."/>
            <person name="Pearlman R.E."/>
            <person name="Karrer K.M."/>
            <person name="Sun L."/>
            <person name="Manning G."/>
            <person name="Elde N.C."/>
            <person name="Turkewitz A.P."/>
            <person name="Asai D.J."/>
            <person name="Wilkes D.E."/>
            <person name="Wang Y."/>
            <person name="Cai H."/>
            <person name="Collins K."/>
            <person name="Stewart B.A."/>
            <person name="Lee S.R."/>
            <person name="Wilamowska K."/>
            <person name="Weinberg Z."/>
            <person name="Ruzzo W.L."/>
            <person name="Wloga D."/>
            <person name="Gaertig J."/>
            <person name="Frankel J."/>
            <person name="Tsao C.-C."/>
            <person name="Gorovsky M.A."/>
            <person name="Keeling P.J."/>
            <person name="Waller R.F."/>
            <person name="Patron N.J."/>
            <person name="Cherry J.M."/>
            <person name="Stover N.A."/>
            <person name="Krieger C.J."/>
            <person name="del Toro C."/>
            <person name="Ryder H.F."/>
            <person name="Williamson S.C."/>
            <person name="Barbeau R.A."/>
            <person name="Hamilton E.P."/>
            <person name="Orias E."/>
        </authorList>
    </citation>
    <scope>NUCLEOTIDE SEQUENCE [LARGE SCALE GENOMIC DNA]</scope>
    <source>
        <strain evidence="14">SB210</strain>
    </source>
</reference>
<dbReference type="Proteomes" id="UP000009168">
    <property type="component" value="Unassembled WGS sequence"/>
</dbReference>
<dbReference type="KEGG" id="tet:TTHERM_01144900"/>
<dbReference type="InterPro" id="IPR011009">
    <property type="entry name" value="Kinase-like_dom_sf"/>
</dbReference>
<dbReference type="PANTHER" id="PTHR44899:SF6">
    <property type="entry name" value="SERINE_THREONINE PROTEIN KINASE"/>
    <property type="match status" value="1"/>
</dbReference>
<dbReference type="PROSITE" id="PS00108">
    <property type="entry name" value="PROTEIN_KINASE_ST"/>
    <property type="match status" value="1"/>
</dbReference>
<dbReference type="InterPro" id="IPR051131">
    <property type="entry name" value="NEK_Ser/Thr_kinase_NIMA"/>
</dbReference>
<dbReference type="EC" id="2.7.11.1" evidence="2"/>
<dbReference type="Gene3D" id="3.30.200.20">
    <property type="entry name" value="Phosphorylase Kinase, domain 1"/>
    <property type="match status" value="1"/>
</dbReference>
<dbReference type="AlphaFoldDB" id="Q24DN1"/>
<dbReference type="GO" id="GO:0005524">
    <property type="term" value="F:ATP binding"/>
    <property type="evidence" value="ECO:0007669"/>
    <property type="project" value="UniProtKB-UniRule"/>
</dbReference>
<dbReference type="HOGENOM" id="CLU_356628_0_0_1"/>
<sequence length="918" mass="106453">MPKFLRYQIRSTHQKKIAHTKNSIYYLISLKIAVTIRKQQIKLIIKEIAILQSQQLNKLLGKSKFVLTFLKSLHIFVQQIQYILMISQQLKNQLIIFLEQAELKIKMTDILKNKVQNESSNSDQNANSVSCLSDFEILKKLGQGAHGVVYKVRRKKDQNTYVLKQILAGGMQQKQRKECINEAILLNKLNSPYIVRYYDSFLENNQLCIVMEYCEQGDLENFIKNQMGRPLVEKKIWKFFFQIAEGLLELHTRNILHRDIKTMNLFLTGNEQIRIGDLGVAKQLENNKSHAHSQVGTPYYMSPEIIQDIPYNEKSDVWSLGCVLYQLATFKRPFEATNQGSLVLKIQKAQYIPISSNYSPQLHRLIELCLTKEHQKRYSIKQLLTDPEIEMKAKQIGHSLKAVQQLIAQNYQDETKIEQESPAKIIKSKDFILFQTKKNDNSLSQDSTPKSQIAKDQQNGSPLERSKFRNFKLQIIANQSSGNNSEKETPLQSQSDLHFINQEKSASKVELQKLIKSPQVVSRTKKLIEYGINKSINSTPSERLIQEQRESLGNNVFKQSIENFRSYSPQIKFDQLKCDSPIPFNQPNHMRSTKSQLGFQQIGVGNSANLNSMAKQPIRIRKETDLNFSKVVQQQQLLNQQHLQKSISCQNTFKTVDYEDRASEQKAFPQIKQQQALKKMSIQSKQEQMRRYDSCDKNINQDRLVNKYNINDQNTFSSNNFNKMLSTQFNLTQNSTNNITNQVVSQKLSSLQVYPKQSKTNAALTSMNRLVSDMSQHAKSYNTKKSMTHLSQTDLDKAFNQMQDEEETEIEVPKNTDNPQLSKYYKQKFELSVQSQQLQKVCTNILGQELYQKVLGKFKHHINREVDISKQDQDKINLIIDTDLKYKQECVNKLYQIISIENQIQDLNQKINQIEINS</sequence>
<accession>Q24DN1</accession>
<evidence type="ECO:0000256" key="11">
    <source>
        <dbReference type="SAM" id="MobiDB-lite"/>
    </source>
</evidence>
<dbReference type="Pfam" id="PF00069">
    <property type="entry name" value="Pkinase"/>
    <property type="match status" value="1"/>
</dbReference>
<dbReference type="PANTHER" id="PTHR44899">
    <property type="entry name" value="CAMK FAMILY PROTEIN KINASE"/>
    <property type="match status" value="1"/>
</dbReference>
<organism evidence="13 14">
    <name type="scientific">Tetrahymena thermophila (strain SB210)</name>
    <dbReference type="NCBI Taxonomy" id="312017"/>
    <lineage>
        <taxon>Eukaryota</taxon>
        <taxon>Sar</taxon>
        <taxon>Alveolata</taxon>
        <taxon>Ciliophora</taxon>
        <taxon>Intramacronucleata</taxon>
        <taxon>Oligohymenophorea</taxon>
        <taxon>Hymenostomatida</taxon>
        <taxon>Tetrahymenina</taxon>
        <taxon>Tetrahymenidae</taxon>
        <taxon>Tetrahymena</taxon>
    </lineage>
</organism>
<evidence type="ECO:0000259" key="12">
    <source>
        <dbReference type="PROSITE" id="PS50011"/>
    </source>
</evidence>
<evidence type="ECO:0000256" key="3">
    <source>
        <dbReference type="ARBA" id="ARBA00022527"/>
    </source>
</evidence>
<name>Q24DN1_TETTS</name>
<dbReference type="PROSITE" id="PS50011">
    <property type="entry name" value="PROTEIN_KINASE_DOM"/>
    <property type="match status" value="1"/>
</dbReference>
<keyword evidence="7 10" id="KW-0067">ATP-binding</keyword>
<keyword evidence="5 10" id="KW-0547">Nucleotide-binding</keyword>
<feature type="domain" description="Protein kinase" evidence="12">
    <location>
        <begin position="135"/>
        <end position="389"/>
    </location>
</feature>
<keyword evidence="3" id="KW-0723">Serine/threonine-protein kinase</keyword>
<evidence type="ECO:0000313" key="14">
    <source>
        <dbReference type="Proteomes" id="UP000009168"/>
    </source>
</evidence>
<gene>
    <name evidence="13" type="ORF">TTHERM_01144900</name>
</gene>
<dbReference type="RefSeq" id="XP_001026127.2">
    <property type="nucleotide sequence ID" value="XM_001026127.2"/>
</dbReference>
<keyword evidence="6 13" id="KW-0418">Kinase</keyword>
<dbReference type="SMART" id="SM00220">
    <property type="entry name" value="S_TKc"/>
    <property type="match status" value="1"/>
</dbReference>
<comment type="similarity">
    <text evidence="1">Belongs to the protein kinase superfamily. NEK Ser/Thr protein kinase family. NIMA subfamily.</text>
</comment>
<evidence type="ECO:0000256" key="6">
    <source>
        <dbReference type="ARBA" id="ARBA00022777"/>
    </source>
</evidence>
<dbReference type="InterPro" id="IPR017441">
    <property type="entry name" value="Protein_kinase_ATP_BS"/>
</dbReference>
<keyword evidence="14" id="KW-1185">Reference proteome</keyword>
<comment type="catalytic activity">
    <reaction evidence="8">
        <text>L-threonyl-[protein] + ATP = O-phospho-L-threonyl-[protein] + ADP + H(+)</text>
        <dbReference type="Rhea" id="RHEA:46608"/>
        <dbReference type="Rhea" id="RHEA-COMP:11060"/>
        <dbReference type="Rhea" id="RHEA-COMP:11605"/>
        <dbReference type="ChEBI" id="CHEBI:15378"/>
        <dbReference type="ChEBI" id="CHEBI:30013"/>
        <dbReference type="ChEBI" id="CHEBI:30616"/>
        <dbReference type="ChEBI" id="CHEBI:61977"/>
        <dbReference type="ChEBI" id="CHEBI:456216"/>
        <dbReference type="EC" id="2.7.11.1"/>
    </reaction>
</comment>
<protein>
    <recommendedName>
        <fullName evidence="2">non-specific serine/threonine protein kinase</fullName>
        <ecNumber evidence="2">2.7.11.1</ecNumber>
    </recommendedName>
</protein>